<accession>A0A3P7YBD9</accession>
<organism evidence="3 4">
    <name type="scientific">Heligmosomoides polygyrus</name>
    <name type="common">Parasitic roundworm</name>
    <dbReference type="NCBI Taxonomy" id="6339"/>
    <lineage>
        <taxon>Eukaryota</taxon>
        <taxon>Metazoa</taxon>
        <taxon>Ecdysozoa</taxon>
        <taxon>Nematoda</taxon>
        <taxon>Chromadorea</taxon>
        <taxon>Rhabditida</taxon>
        <taxon>Rhabditina</taxon>
        <taxon>Rhabditomorpha</taxon>
        <taxon>Strongyloidea</taxon>
        <taxon>Heligmosomidae</taxon>
        <taxon>Heligmosomoides</taxon>
    </lineage>
</organism>
<evidence type="ECO:0000256" key="1">
    <source>
        <dbReference type="SAM" id="Phobius"/>
    </source>
</evidence>
<dbReference type="Proteomes" id="UP000050761">
    <property type="component" value="Unassembled WGS sequence"/>
</dbReference>
<keyword evidence="3" id="KW-1185">Reference proteome</keyword>
<name>A0A183FRL1_HELPZ</name>
<evidence type="ECO:0000313" key="4">
    <source>
        <dbReference type="WBParaSite" id="HPBE_0001048201-mRNA-1"/>
    </source>
</evidence>
<proteinExistence type="predicted"/>
<reference evidence="4" key="2">
    <citation type="submission" date="2019-09" db="UniProtKB">
        <authorList>
            <consortium name="WormBaseParasite"/>
        </authorList>
    </citation>
    <scope>IDENTIFICATION</scope>
</reference>
<keyword evidence="1" id="KW-0472">Membrane</keyword>
<dbReference type="EMBL" id="UZAH01026777">
    <property type="protein sequence ID" value="VDO85230.1"/>
    <property type="molecule type" value="Genomic_DNA"/>
</dbReference>
<gene>
    <name evidence="2" type="ORF">HPBE_LOCUS10483</name>
</gene>
<keyword evidence="1" id="KW-0812">Transmembrane</keyword>
<keyword evidence="1" id="KW-1133">Transmembrane helix</keyword>
<dbReference type="OrthoDB" id="5784777at2759"/>
<dbReference type="InterPro" id="IPR053322">
    <property type="entry name" value="PLA2-like"/>
</dbReference>
<evidence type="ECO:0000313" key="2">
    <source>
        <dbReference type="EMBL" id="VDO85230.1"/>
    </source>
</evidence>
<dbReference type="PANTHER" id="PTHR34228:SF7">
    <property type="entry name" value="SECRETORY PEPTIDE"/>
    <property type="match status" value="1"/>
</dbReference>
<protein>
    <submittedName>
        <fullName evidence="4">DB domain-containing protein</fullName>
    </submittedName>
</protein>
<feature type="transmembrane region" description="Helical" evidence="1">
    <location>
        <begin position="38"/>
        <end position="59"/>
    </location>
</feature>
<dbReference type="WBParaSite" id="HPBE_0001048201-mRNA-1">
    <property type="protein sequence ID" value="HPBE_0001048201-mRNA-1"/>
    <property type="gene ID" value="HPBE_0001048201"/>
</dbReference>
<dbReference type="AlphaFoldDB" id="A0A183FRL1"/>
<reference evidence="2 3" key="1">
    <citation type="submission" date="2018-11" db="EMBL/GenBank/DDBJ databases">
        <authorList>
            <consortium name="Pathogen Informatics"/>
        </authorList>
    </citation>
    <scope>NUCLEOTIDE SEQUENCE [LARGE SCALE GENOMIC DNA]</scope>
</reference>
<accession>A0A183FRL1</accession>
<evidence type="ECO:0000313" key="3">
    <source>
        <dbReference type="Proteomes" id="UP000050761"/>
    </source>
</evidence>
<sequence length="148" mass="16467">MGACSAVGRGADCRLHPIPWFGFPAKPTKPSIPPGLIMLKYLLVLVILRLGAVDARLLCGIEMITSNMMEIQIKLDCSSLLAQHQECCSNHGVCYVFKRPWQVCDQNYCDCVYKIAGKAGGLCQTYGESFCTLVKETGRNFYDFYGKR</sequence>
<dbReference type="PANTHER" id="PTHR34228">
    <property type="entry name" value="PROTEIN CBG09474-RELATED"/>
    <property type="match status" value="1"/>
</dbReference>